<protein>
    <submittedName>
        <fullName evidence="1">Uncharacterized protein</fullName>
    </submittedName>
</protein>
<reference evidence="1 2" key="1">
    <citation type="journal article" date="2015" name="Genome Announc.">
        <title>Complete Genome Sequences of Four Novel Escherichia coli Bacteriophages Belonging to New Phage Groups.</title>
        <authorList>
            <person name="Carstens A.B."/>
            <person name="Kot W."/>
            <person name="Hansen L.H."/>
        </authorList>
    </citation>
    <scope>NUCLEOTIDE SEQUENCE [LARGE SCALE GENOMIC DNA]</scope>
</reference>
<reference evidence="2" key="2">
    <citation type="submission" date="2015-01" db="EMBL/GenBank/DDBJ databases">
        <title>Complete sequence of three novel 9g-like phages.</title>
        <authorList>
            <person name="Carstens A.B."/>
            <person name="Hansen L.H."/>
            <person name="Kot W."/>
        </authorList>
    </citation>
    <scope>NUCLEOTIDE SEQUENCE [LARGE SCALE GENOMIC DNA]</scope>
</reference>
<dbReference type="OrthoDB" id="14981at10239"/>
<sequence length="112" mass="13085">MAKDIVIPKMYCQLRDTLLQSGWIISHTDVNDTYIVLIPPDGTISCILHYMPEAKTVYPNGSFLLRLRSDTWKIQTDTCAIDENTSKEFIRKLTQLNKIYQHVKFDLFKEVF</sequence>
<accession>A0A0E3GMM5</accession>
<organism evidence="1 2">
    <name type="scientific">Enterobacteria phage JenK1</name>
    <dbReference type="NCBI Taxonomy" id="1610836"/>
    <lineage>
        <taxon>Viruses</taxon>
        <taxon>Duplodnaviria</taxon>
        <taxon>Heunggongvirae</taxon>
        <taxon>Uroviricota</taxon>
        <taxon>Caudoviricetes</taxon>
        <taxon>Queuovirinae</taxon>
        <taxon>Nonagvirus</taxon>
        <taxon>Nonagvirus JenK1</taxon>
    </lineage>
</organism>
<evidence type="ECO:0000313" key="1">
    <source>
        <dbReference type="EMBL" id="AKA61117.1"/>
    </source>
</evidence>
<keyword evidence="2" id="KW-1185">Reference proteome</keyword>
<dbReference type="KEGG" id="vg:26645532"/>
<dbReference type="EMBL" id="KP719134">
    <property type="protein sequence ID" value="AKA61117.1"/>
    <property type="molecule type" value="Genomic_DNA"/>
</dbReference>
<name>A0A0E3GMM5_9CAUD</name>
<dbReference type="RefSeq" id="YP_009219357.1">
    <property type="nucleotide sequence ID" value="NC_029021.1"/>
</dbReference>
<proteinExistence type="predicted"/>
<dbReference type="GeneID" id="26645532"/>
<dbReference type="Proteomes" id="UP000033025">
    <property type="component" value="Segment"/>
</dbReference>
<evidence type="ECO:0000313" key="2">
    <source>
        <dbReference type="Proteomes" id="UP000033025"/>
    </source>
</evidence>